<dbReference type="GO" id="GO:0005634">
    <property type="term" value="C:nucleus"/>
    <property type="evidence" value="ECO:0007669"/>
    <property type="project" value="UniProtKB-SubCell"/>
</dbReference>
<dbReference type="Gramene" id="PHT76442">
    <property type="protein sequence ID" value="PHT76442"/>
    <property type="gene ID" value="T459_19964"/>
</dbReference>
<dbReference type="PANTHER" id="PTHR23215">
    <property type="entry name" value="ZINC FINGER PROTEIN 207"/>
    <property type="match status" value="1"/>
</dbReference>
<reference evidence="7 8" key="1">
    <citation type="journal article" date="2014" name="Nat. Genet.">
        <title>Genome sequence of the hot pepper provides insights into the evolution of pungency in Capsicum species.</title>
        <authorList>
            <person name="Kim S."/>
            <person name="Park M."/>
            <person name="Yeom S.I."/>
            <person name="Kim Y.M."/>
            <person name="Lee J.M."/>
            <person name="Lee H.A."/>
            <person name="Seo E."/>
            <person name="Choi J."/>
            <person name="Cheong K."/>
            <person name="Kim K.T."/>
            <person name="Jung K."/>
            <person name="Lee G.W."/>
            <person name="Oh S.K."/>
            <person name="Bae C."/>
            <person name="Kim S.B."/>
            <person name="Lee H.Y."/>
            <person name="Kim S.Y."/>
            <person name="Kim M.S."/>
            <person name="Kang B.C."/>
            <person name="Jo Y.D."/>
            <person name="Yang H.B."/>
            <person name="Jeong H.J."/>
            <person name="Kang W.H."/>
            <person name="Kwon J.K."/>
            <person name="Shin C."/>
            <person name="Lim J.Y."/>
            <person name="Park J.H."/>
            <person name="Huh J.H."/>
            <person name="Kim J.S."/>
            <person name="Kim B.D."/>
            <person name="Cohen O."/>
            <person name="Paran I."/>
            <person name="Suh M.C."/>
            <person name="Lee S.B."/>
            <person name="Kim Y.K."/>
            <person name="Shin Y."/>
            <person name="Noh S.J."/>
            <person name="Park J."/>
            <person name="Seo Y.S."/>
            <person name="Kwon S.Y."/>
            <person name="Kim H.A."/>
            <person name="Park J.M."/>
            <person name="Kim H.J."/>
            <person name="Choi S.B."/>
            <person name="Bosland P.W."/>
            <person name="Reeves G."/>
            <person name="Jo S.H."/>
            <person name="Lee B.W."/>
            <person name="Cho H.T."/>
            <person name="Choi H.S."/>
            <person name="Lee M.S."/>
            <person name="Yu Y."/>
            <person name="Do Choi Y."/>
            <person name="Park B.S."/>
            <person name="van Deynze A."/>
            <person name="Ashrafi H."/>
            <person name="Hill T."/>
            <person name="Kim W.T."/>
            <person name="Pai H.S."/>
            <person name="Ahn H.K."/>
            <person name="Yeam I."/>
            <person name="Giovannoni J.J."/>
            <person name="Rose J.K."/>
            <person name="Sorensen I."/>
            <person name="Lee S.J."/>
            <person name="Kim R.W."/>
            <person name="Choi I.Y."/>
            <person name="Choi B.S."/>
            <person name="Lim J.S."/>
            <person name="Lee Y.H."/>
            <person name="Choi D."/>
        </authorList>
    </citation>
    <scope>NUCLEOTIDE SEQUENCE [LARGE SCALE GENOMIC DNA]</scope>
    <source>
        <strain evidence="8">cv. CM334</strain>
    </source>
</reference>
<dbReference type="Proteomes" id="UP000222542">
    <property type="component" value="Unassembled WGS sequence"/>
</dbReference>
<keyword evidence="3" id="KW-0863">Zinc-finger</keyword>
<feature type="region of interest" description="Disordered" evidence="6">
    <location>
        <begin position="1"/>
        <end position="31"/>
    </location>
</feature>
<organism evidence="7 8">
    <name type="scientific">Capsicum annuum</name>
    <name type="common">Capsicum pepper</name>
    <dbReference type="NCBI Taxonomy" id="4072"/>
    <lineage>
        <taxon>Eukaryota</taxon>
        <taxon>Viridiplantae</taxon>
        <taxon>Streptophyta</taxon>
        <taxon>Embryophyta</taxon>
        <taxon>Tracheophyta</taxon>
        <taxon>Spermatophyta</taxon>
        <taxon>Magnoliopsida</taxon>
        <taxon>eudicotyledons</taxon>
        <taxon>Gunneridae</taxon>
        <taxon>Pentapetalae</taxon>
        <taxon>asterids</taxon>
        <taxon>lamiids</taxon>
        <taxon>Solanales</taxon>
        <taxon>Solanaceae</taxon>
        <taxon>Solanoideae</taxon>
        <taxon>Capsiceae</taxon>
        <taxon>Capsicum</taxon>
    </lineage>
</organism>
<comment type="caution">
    <text evidence="7">The sequence shown here is derived from an EMBL/GenBank/DDBJ whole genome shotgun (WGS) entry which is preliminary data.</text>
</comment>
<dbReference type="GO" id="GO:0008270">
    <property type="term" value="F:zinc ion binding"/>
    <property type="evidence" value="ECO:0007669"/>
    <property type="project" value="UniProtKB-KW"/>
</dbReference>
<evidence type="ECO:0000256" key="3">
    <source>
        <dbReference type="ARBA" id="ARBA00022771"/>
    </source>
</evidence>
<dbReference type="EMBL" id="AYRZ02000007">
    <property type="protein sequence ID" value="PHT76442.1"/>
    <property type="molecule type" value="Genomic_DNA"/>
</dbReference>
<keyword evidence="4" id="KW-0862">Zinc</keyword>
<evidence type="ECO:0000256" key="2">
    <source>
        <dbReference type="ARBA" id="ARBA00022723"/>
    </source>
</evidence>
<evidence type="ECO:0000256" key="1">
    <source>
        <dbReference type="ARBA" id="ARBA00004123"/>
    </source>
</evidence>
<dbReference type="PANTHER" id="PTHR23215:SF0">
    <property type="entry name" value="BUB3-INTERACTING AND GLEBS MOTIF-CONTAINING PROTEIN ZNF207"/>
    <property type="match status" value="1"/>
</dbReference>
<gene>
    <name evidence="7" type="ORF">T459_19964</name>
</gene>
<evidence type="ECO:0000256" key="5">
    <source>
        <dbReference type="ARBA" id="ARBA00023242"/>
    </source>
</evidence>
<evidence type="ECO:0000313" key="7">
    <source>
        <dbReference type="EMBL" id="PHT76442.1"/>
    </source>
</evidence>
<accession>A0A2G2Z340</accession>
<dbReference type="AlphaFoldDB" id="A0A2G2Z340"/>
<keyword evidence="8" id="KW-1185">Reference proteome</keyword>
<proteinExistence type="predicted"/>
<dbReference type="STRING" id="4072.A0A2G2Z340"/>
<comment type="subcellular location">
    <subcellularLocation>
        <location evidence="1">Nucleus</location>
    </subcellularLocation>
</comment>
<keyword evidence="5" id="KW-0539">Nucleus</keyword>
<reference evidence="7 8" key="2">
    <citation type="journal article" date="2017" name="Genome Biol.">
        <title>New reference genome sequences of hot pepper reveal the massive evolution of plant disease-resistance genes by retroduplication.</title>
        <authorList>
            <person name="Kim S."/>
            <person name="Park J."/>
            <person name="Yeom S.I."/>
            <person name="Kim Y.M."/>
            <person name="Seo E."/>
            <person name="Kim K.T."/>
            <person name="Kim M.S."/>
            <person name="Lee J.M."/>
            <person name="Cheong K."/>
            <person name="Shin H.S."/>
            <person name="Kim S.B."/>
            <person name="Han K."/>
            <person name="Lee J."/>
            <person name="Park M."/>
            <person name="Lee H.A."/>
            <person name="Lee H.Y."/>
            <person name="Lee Y."/>
            <person name="Oh S."/>
            <person name="Lee J.H."/>
            <person name="Choi E."/>
            <person name="Choi E."/>
            <person name="Lee S.E."/>
            <person name="Jeon J."/>
            <person name="Kim H."/>
            <person name="Choi G."/>
            <person name="Song H."/>
            <person name="Lee J."/>
            <person name="Lee S.C."/>
            <person name="Kwon J.K."/>
            <person name="Lee H.Y."/>
            <person name="Koo N."/>
            <person name="Hong Y."/>
            <person name="Kim R.W."/>
            <person name="Kang W.H."/>
            <person name="Huh J.H."/>
            <person name="Kang B.C."/>
            <person name="Yang T.J."/>
            <person name="Lee Y.H."/>
            <person name="Bennetzen J.L."/>
            <person name="Choi D."/>
        </authorList>
    </citation>
    <scope>NUCLEOTIDE SEQUENCE [LARGE SCALE GENOMIC DNA]</scope>
    <source>
        <strain evidence="8">cv. CM334</strain>
    </source>
</reference>
<sequence length="96" mass="10685">MGKKKKKKRSSSDKVWEPNAKEGREPTDIEVYRMQRIPPDVLAAHYGEEDDDIPVKNAEVDIPSSQYLGGAIPGYPPRPTFGTVPPLYVSSCLNNL</sequence>
<keyword evidence="2" id="KW-0479">Metal-binding</keyword>
<feature type="compositionally biased region" description="Basic and acidic residues" evidence="6">
    <location>
        <begin position="10"/>
        <end position="31"/>
    </location>
</feature>
<name>A0A2G2Z340_CAPAN</name>
<evidence type="ECO:0000313" key="8">
    <source>
        <dbReference type="Proteomes" id="UP000222542"/>
    </source>
</evidence>
<protein>
    <submittedName>
        <fullName evidence="7">Uncharacterized protein</fullName>
    </submittedName>
</protein>
<evidence type="ECO:0000256" key="6">
    <source>
        <dbReference type="SAM" id="MobiDB-lite"/>
    </source>
</evidence>
<evidence type="ECO:0000256" key="4">
    <source>
        <dbReference type="ARBA" id="ARBA00022833"/>
    </source>
</evidence>